<reference evidence="6 7" key="1">
    <citation type="submission" date="2020-02" db="EMBL/GenBank/DDBJ databases">
        <authorList>
            <person name="Dziuba M."/>
            <person name="Kuznetsov B."/>
            <person name="Mardanov A."/>
            <person name="Ravin N."/>
            <person name="Grouzdev D."/>
        </authorList>
    </citation>
    <scope>NUCLEOTIDE SEQUENCE [LARGE SCALE GENOMIC DNA]</scope>
    <source>
        <strain evidence="6 7">SpK</strain>
    </source>
</reference>
<accession>A0A7C9UU66</accession>
<dbReference type="InterPro" id="IPR052155">
    <property type="entry name" value="Biofilm_reg_signaling"/>
</dbReference>
<dbReference type="PROSITE" id="PS50112">
    <property type="entry name" value="PAS"/>
    <property type="match status" value="1"/>
</dbReference>
<dbReference type="InterPro" id="IPR001610">
    <property type="entry name" value="PAC"/>
</dbReference>
<feature type="transmembrane region" description="Helical" evidence="1">
    <location>
        <begin position="95"/>
        <end position="114"/>
    </location>
</feature>
<keyword evidence="7" id="KW-1185">Reference proteome</keyword>
<evidence type="ECO:0000259" key="4">
    <source>
        <dbReference type="PROSITE" id="PS50883"/>
    </source>
</evidence>
<dbReference type="InterPro" id="IPR000014">
    <property type="entry name" value="PAS"/>
</dbReference>
<evidence type="ECO:0000256" key="1">
    <source>
        <dbReference type="SAM" id="Phobius"/>
    </source>
</evidence>
<dbReference type="InterPro" id="IPR000160">
    <property type="entry name" value="GGDEF_dom"/>
</dbReference>
<dbReference type="InterPro" id="IPR000700">
    <property type="entry name" value="PAS-assoc_C"/>
</dbReference>
<dbReference type="InterPro" id="IPR029787">
    <property type="entry name" value="Nucleotide_cyclase"/>
</dbReference>
<feature type="transmembrane region" description="Helical" evidence="1">
    <location>
        <begin position="36"/>
        <end position="56"/>
    </location>
</feature>
<evidence type="ECO:0000313" key="7">
    <source>
        <dbReference type="Proteomes" id="UP000480684"/>
    </source>
</evidence>
<dbReference type="SMART" id="SM00052">
    <property type="entry name" value="EAL"/>
    <property type="match status" value="1"/>
</dbReference>
<feature type="domain" description="PAS" evidence="2">
    <location>
        <begin position="223"/>
        <end position="258"/>
    </location>
</feature>
<feature type="transmembrane region" description="Helical" evidence="1">
    <location>
        <begin position="12"/>
        <end position="29"/>
    </location>
</feature>
<dbReference type="InterPro" id="IPR035965">
    <property type="entry name" value="PAS-like_dom_sf"/>
</dbReference>
<name>A0A7C9UU66_9PROT</name>
<evidence type="ECO:0000259" key="3">
    <source>
        <dbReference type="PROSITE" id="PS50113"/>
    </source>
</evidence>
<dbReference type="AlphaFoldDB" id="A0A7C9UU66"/>
<dbReference type="PROSITE" id="PS50883">
    <property type="entry name" value="EAL"/>
    <property type="match status" value="1"/>
</dbReference>
<keyword evidence="1" id="KW-1133">Transmembrane helix</keyword>
<feature type="domain" description="EAL" evidence="4">
    <location>
        <begin position="513"/>
        <end position="767"/>
    </location>
</feature>
<dbReference type="EMBL" id="JAAIYP010000011">
    <property type="protein sequence ID" value="NFV79089.1"/>
    <property type="molecule type" value="Genomic_DNA"/>
</dbReference>
<dbReference type="SUPFAM" id="SSF55073">
    <property type="entry name" value="Nucleotide cyclase"/>
    <property type="match status" value="1"/>
</dbReference>
<dbReference type="Gene3D" id="3.30.70.270">
    <property type="match status" value="1"/>
</dbReference>
<dbReference type="SMART" id="SM00086">
    <property type="entry name" value="PAC"/>
    <property type="match status" value="1"/>
</dbReference>
<dbReference type="PROSITE" id="PS50887">
    <property type="entry name" value="GGDEF"/>
    <property type="match status" value="1"/>
</dbReference>
<feature type="domain" description="PAC" evidence="3">
    <location>
        <begin position="287"/>
        <end position="339"/>
    </location>
</feature>
<dbReference type="InterPro" id="IPR043128">
    <property type="entry name" value="Rev_trsase/Diguanyl_cyclase"/>
</dbReference>
<dbReference type="PROSITE" id="PS50113">
    <property type="entry name" value="PAC"/>
    <property type="match status" value="1"/>
</dbReference>
<protein>
    <submittedName>
        <fullName evidence="6">EAL domain-containing protein</fullName>
    </submittedName>
</protein>
<feature type="transmembrane region" description="Helical" evidence="1">
    <location>
        <begin position="62"/>
        <end position="83"/>
    </location>
</feature>
<dbReference type="SMART" id="SM00267">
    <property type="entry name" value="GGDEF"/>
    <property type="match status" value="1"/>
</dbReference>
<dbReference type="SUPFAM" id="SSF141868">
    <property type="entry name" value="EAL domain-like"/>
    <property type="match status" value="1"/>
</dbReference>
<dbReference type="Pfam" id="PF00563">
    <property type="entry name" value="EAL"/>
    <property type="match status" value="1"/>
</dbReference>
<dbReference type="InterPro" id="IPR001633">
    <property type="entry name" value="EAL_dom"/>
</dbReference>
<dbReference type="PANTHER" id="PTHR44757:SF2">
    <property type="entry name" value="BIOFILM ARCHITECTURE MAINTENANCE PROTEIN MBAA"/>
    <property type="match status" value="1"/>
</dbReference>
<dbReference type="CDD" id="cd01948">
    <property type="entry name" value="EAL"/>
    <property type="match status" value="1"/>
</dbReference>
<dbReference type="SMART" id="SM00091">
    <property type="entry name" value="PAS"/>
    <property type="match status" value="1"/>
</dbReference>
<evidence type="ECO:0000313" key="6">
    <source>
        <dbReference type="EMBL" id="NFV79089.1"/>
    </source>
</evidence>
<keyword evidence="1" id="KW-0812">Transmembrane</keyword>
<dbReference type="InterPro" id="IPR035919">
    <property type="entry name" value="EAL_sf"/>
</dbReference>
<dbReference type="Gene3D" id="3.20.20.450">
    <property type="entry name" value="EAL domain"/>
    <property type="match status" value="1"/>
</dbReference>
<gene>
    <name evidence="6" type="ORF">G4223_03040</name>
</gene>
<feature type="domain" description="GGDEF" evidence="5">
    <location>
        <begin position="371"/>
        <end position="504"/>
    </location>
</feature>
<dbReference type="Pfam" id="PF00990">
    <property type="entry name" value="GGDEF"/>
    <property type="match status" value="1"/>
</dbReference>
<feature type="transmembrane region" description="Helical" evidence="1">
    <location>
        <begin position="148"/>
        <end position="167"/>
    </location>
</feature>
<dbReference type="PANTHER" id="PTHR44757">
    <property type="entry name" value="DIGUANYLATE CYCLASE DGCP"/>
    <property type="match status" value="1"/>
</dbReference>
<evidence type="ECO:0000259" key="5">
    <source>
        <dbReference type="PROSITE" id="PS50887"/>
    </source>
</evidence>
<organism evidence="6 7">
    <name type="scientific">Magnetospirillum aberrantis SpK</name>
    <dbReference type="NCBI Taxonomy" id="908842"/>
    <lineage>
        <taxon>Bacteria</taxon>
        <taxon>Pseudomonadati</taxon>
        <taxon>Pseudomonadota</taxon>
        <taxon>Alphaproteobacteria</taxon>
        <taxon>Rhodospirillales</taxon>
        <taxon>Rhodospirillaceae</taxon>
        <taxon>Magnetospirillum</taxon>
    </lineage>
</organism>
<sequence>MVLSAPGAVHGALVGTAVLVVAMMAVGRASGAPRGLALFAGAFALHVLRYALVLLQDQVGPVLTAIVAESAHAGAGVLMLAATVVEMRRAPPRRVLWALWVGMTVALAALVPVLGGETAVAAVTMFVGAVLLAAASAFLRRAKRAPGAGYHLVAVLFALWGVLKLVWPLLSLNEWLRPGGVLVSEVVVICLGVALLLASDRERRMAELASRRRAEALLRLQGEAIEAAANAIFITDRAGRIEWCNAAFTRLSGWTAAEARRRPARRLLAGQDRDRRLLEAVEQGRMWRGELSLRRKDGTLYIVDQTVTPILGDKGRVAHYVVVQEDVTERRQAEERIRFLSNHDALTALPNRLLFREHLQRAVSRARSERAGLGVLFLDLDDFSHYNDVLGHDGGDRLLLLVVERLMSAGRGIDTIARVGGDEFALVVEDHSGGEAAADLAQALLEAVTRPFDIDGNDVQVGASVGIAMFPMDGGDAETLMKNADVAMYRAIHEVPNGYRFFTATMDSELTARRRLEGDLRRAAGRGELVLHYQPIVAVKDRRIVGFEALVRWNHPTDGMIPPGQFIPLAEENGMIGPIGEWVLAEACRQARSWIDDGLPVVPIAVNLSAVQMRRHDLALLVRRLMTEARLPPGRLELELTETAMMEDAVAASRVLADIKAMGMELAVDDFGTGYSSLGRLKRFPVCKLKIDRSFVADVAENDSDRAIARAIISLAHALELKVVAEGVETEAQFQTLAAEQCDCVQGFLFSPAVPAPQAADMLRKGGF</sequence>
<dbReference type="CDD" id="cd01949">
    <property type="entry name" value="GGDEF"/>
    <property type="match status" value="1"/>
</dbReference>
<dbReference type="NCBIfam" id="TIGR00254">
    <property type="entry name" value="GGDEF"/>
    <property type="match status" value="1"/>
</dbReference>
<keyword evidence="1" id="KW-0472">Membrane</keyword>
<dbReference type="Proteomes" id="UP000480684">
    <property type="component" value="Unassembled WGS sequence"/>
</dbReference>
<comment type="caution">
    <text evidence="6">The sequence shown here is derived from an EMBL/GenBank/DDBJ whole genome shotgun (WGS) entry which is preliminary data.</text>
</comment>
<dbReference type="RefSeq" id="WP_163674834.1">
    <property type="nucleotide sequence ID" value="NZ_JAAIYP010000011.1"/>
</dbReference>
<dbReference type="FunFam" id="3.20.20.450:FF:000001">
    <property type="entry name" value="Cyclic di-GMP phosphodiesterase yahA"/>
    <property type="match status" value="1"/>
</dbReference>
<evidence type="ECO:0000259" key="2">
    <source>
        <dbReference type="PROSITE" id="PS50112"/>
    </source>
</evidence>
<proteinExistence type="predicted"/>
<feature type="transmembrane region" description="Helical" evidence="1">
    <location>
        <begin position="120"/>
        <end position="139"/>
    </location>
</feature>
<dbReference type="Pfam" id="PF13426">
    <property type="entry name" value="PAS_9"/>
    <property type="match status" value="1"/>
</dbReference>
<dbReference type="SUPFAM" id="SSF55785">
    <property type="entry name" value="PYP-like sensor domain (PAS domain)"/>
    <property type="match status" value="1"/>
</dbReference>
<dbReference type="NCBIfam" id="TIGR00229">
    <property type="entry name" value="sensory_box"/>
    <property type="match status" value="1"/>
</dbReference>
<dbReference type="CDD" id="cd00130">
    <property type="entry name" value="PAS"/>
    <property type="match status" value="1"/>
</dbReference>
<dbReference type="Gene3D" id="3.30.450.20">
    <property type="entry name" value="PAS domain"/>
    <property type="match status" value="1"/>
</dbReference>